<evidence type="ECO:0000259" key="9">
    <source>
        <dbReference type="PROSITE" id="PS51371"/>
    </source>
</evidence>
<evidence type="ECO:0000256" key="8">
    <source>
        <dbReference type="SAM" id="Phobius"/>
    </source>
</evidence>
<dbReference type="GO" id="GO:0016020">
    <property type="term" value="C:membrane"/>
    <property type="evidence" value="ECO:0007669"/>
    <property type="project" value="UniProtKB-SubCell"/>
</dbReference>
<sequence length="501" mass="55221">MNTTFGCDELLTPSCDPEGFYGALIGVVALICVAGMMAGLTMGLLSLDQLNLQILQTSGTDEEMQQAEKLLPIVKQHHLLLVTLLLFNAAANEALPVFLSRIVSEAQAVMISVTCVLFFGEIIPSAIFTGKQQMTIASTLVPFVRLLMLIAFPLAWPIAKMLDYCLGEEHEFSRYKRKELKALVALHHKQSQKWLNKGSSRDLTIQIPTSQTAPLFEDKTSYGALPGFSTPAPAQLPIYSIEEEVHTSDSPLLQPSVTTTTMPPLSSSMHPTPLATPLYSMTGTHLHNDEVAIIHGAMDMSTKTVQMIMTPFDKVFMLNVEEKLNDAVMVRILASGFSRIPVYKNHRVNIVGLLLVKRLIVLNPAEEKPLKDLMLRRPIVISPDHSCYSALNLFQEGRSHFALVSPQKDIVSACYRGGTDIDPAVVDILGIVTIEDVLEELIMEEIVDESDSPRVADPDSYYDIVRNRGVIRAVAKFKSLLQRGRDRRAAAANNVEVVISA</sequence>
<organism evidence="12 13">
    <name type="scientific">Aphanomyces stellatus</name>
    <dbReference type="NCBI Taxonomy" id="120398"/>
    <lineage>
        <taxon>Eukaryota</taxon>
        <taxon>Sar</taxon>
        <taxon>Stramenopiles</taxon>
        <taxon>Oomycota</taxon>
        <taxon>Saprolegniomycetes</taxon>
        <taxon>Saprolegniales</taxon>
        <taxon>Verrucalvaceae</taxon>
        <taxon>Aphanomyces</taxon>
    </lineage>
</organism>
<dbReference type="FunFam" id="3.10.580.10:FF:000006">
    <property type="entry name" value="DUF21 and CBS domain protein"/>
    <property type="match status" value="1"/>
</dbReference>
<evidence type="ECO:0000313" key="13">
    <source>
        <dbReference type="Proteomes" id="UP000332933"/>
    </source>
</evidence>
<evidence type="ECO:0000256" key="1">
    <source>
        <dbReference type="ARBA" id="ARBA00004141"/>
    </source>
</evidence>
<dbReference type="InterPro" id="IPR000644">
    <property type="entry name" value="CBS_dom"/>
</dbReference>
<dbReference type="EMBL" id="CAADRA010006392">
    <property type="protein sequence ID" value="VFT94767.1"/>
    <property type="molecule type" value="Genomic_DNA"/>
</dbReference>
<protein>
    <submittedName>
        <fullName evidence="12">Aste57867_18028 protein</fullName>
    </submittedName>
</protein>
<evidence type="ECO:0000256" key="3">
    <source>
        <dbReference type="ARBA" id="ARBA00022737"/>
    </source>
</evidence>
<evidence type="ECO:0000259" key="10">
    <source>
        <dbReference type="PROSITE" id="PS51846"/>
    </source>
</evidence>
<dbReference type="PANTHER" id="PTHR12064:SF97">
    <property type="entry name" value="METAL TRANSPORTER CNNM-5"/>
    <property type="match status" value="1"/>
</dbReference>
<feature type="domain" description="CBS" evidence="9">
    <location>
        <begin position="374"/>
        <end position="449"/>
    </location>
</feature>
<evidence type="ECO:0000313" key="12">
    <source>
        <dbReference type="EMBL" id="VFT94767.1"/>
    </source>
</evidence>
<dbReference type="Gene3D" id="3.10.580.10">
    <property type="entry name" value="CBS-domain"/>
    <property type="match status" value="1"/>
</dbReference>
<dbReference type="EMBL" id="VJMH01006371">
    <property type="protein sequence ID" value="KAF0690581.1"/>
    <property type="molecule type" value="Genomic_DNA"/>
</dbReference>
<dbReference type="GO" id="GO:0010960">
    <property type="term" value="P:magnesium ion homeostasis"/>
    <property type="evidence" value="ECO:0007669"/>
    <property type="project" value="InterPro"/>
</dbReference>
<dbReference type="Proteomes" id="UP000332933">
    <property type="component" value="Unassembled WGS sequence"/>
</dbReference>
<dbReference type="SUPFAM" id="SSF54631">
    <property type="entry name" value="CBS-domain pair"/>
    <property type="match status" value="1"/>
</dbReference>
<dbReference type="CDD" id="cd04590">
    <property type="entry name" value="CBS_pair_CorC_HlyC_assoc"/>
    <property type="match status" value="1"/>
</dbReference>
<evidence type="ECO:0000256" key="7">
    <source>
        <dbReference type="PROSITE-ProRule" id="PRU01193"/>
    </source>
</evidence>
<feature type="transmembrane region" description="Helical" evidence="8">
    <location>
        <begin position="20"/>
        <end position="45"/>
    </location>
</feature>
<dbReference type="PANTHER" id="PTHR12064">
    <property type="entry name" value="METAL TRANSPORTER CNNM"/>
    <property type="match status" value="1"/>
</dbReference>
<dbReference type="InterPro" id="IPR046342">
    <property type="entry name" value="CBS_dom_sf"/>
</dbReference>
<evidence type="ECO:0000256" key="6">
    <source>
        <dbReference type="PROSITE-ProRule" id="PRU00703"/>
    </source>
</evidence>
<gene>
    <name evidence="12" type="primary">Aste57867_18028</name>
    <name evidence="11" type="ORF">As57867_017966</name>
    <name evidence="12" type="ORF">ASTE57867_18028</name>
</gene>
<dbReference type="InterPro" id="IPR045095">
    <property type="entry name" value="ACDP"/>
</dbReference>
<name>A0A485L9C2_9STRA</name>
<dbReference type="PROSITE" id="PS51371">
    <property type="entry name" value="CBS"/>
    <property type="match status" value="2"/>
</dbReference>
<evidence type="ECO:0000256" key="4">
    <source>
        <dbReference type="ARBA" id="ARBA00022989"/>
    </source>
</evidence>
<dbReference type="AlphaFoldDB" id="A0A485L9C2"/>
<keyword evidence="4 7" id="KW-1133">Transmembrane helix</keyword>
<comment type="subcellular location">
    <subcellularLocation>
        <location evidence="1">Membrane</location>
        <topology evidence="1">Multi-pass membrane protein</topology>
    </subcellularLocation>
</comment>
<proteinExistence type="predicted"/>
<feature type="transmembrane region" description="Helical" evidence="8">
    <location>
        <begin position="108"/>
        <end position="128"/>
    </location>
</feature>
<keyword evidence="5 7" id="KW-0472">Membrane</keyword>
<evidence type="ECO:0000256" key="5">
    <source>
        <dbReference type="ARBA" id="ARBA00023136"/>
    </source>
</evidence>
<dbReference type="InterPro" id="IPR002550">
    <property type="entry name" value="CNNM"/>
</dbReference>
<dbReference type="GO" id="GO:0030026">
    <property type="term" value="P:intracellular manganese ion homeostasis"/>
    <property type="evidence" value="ECO:0007669"/>
    <property type="project" value="TreeGrafter"/>
</dbReference>
<dbReference type="OrthoDB" id="5353557at2759"/>
<keyword evidence="2 7" id="KW-0812">Transmembrane</keyword>
<feature type="domain" description="CBS" evidence="9">
    <location>
        <begin position="309"/>
        <end position="370"/>
    </location>
</feature>
<dbReference type="PROSITE" id="PS51846">
    <property type="entry name" value="CNNM"/>
    <property type="match status" value="1"/>
</dbReference>
<reference evidence="11" key="2">
    <citation type="submission" date="2019-06" db="EMBL/GenBank/DDBJ databases">
        <title>Genomics analysis of Aphanomyces spp. identifies a new class of oomycete effector associated with host adaptation.</title>
        <authorList>
            <person name="Gaulin E."/>
        </authorList>
    </citation>
    <scope>NUCLEOTIDE SEQUENCE</scope>
    <source>
        <strain evidence="11">CBS 578.67</strain>
    </source>
</reference>
<keyword evidence="3" id="KW-0677">Repeat</keyword>
<keyword evidence="13" id="KW-1185">Reference proteome</keyword>
<feature type="transmembrane region" description="Helical" evidence="8">
    <location>
        <begin position="140"/>
        <end position="159"/>
    </location>
</feature>
<dbReference type="GO" id="GO:0005737">
    <property type="term" value="C:cytoplasm"/>
    <property type="evidence" value="ECO:0007669"/>
    <property type="project" value="TreeGrafter"/>
</dbReference>
<accession>A0A485L9C2</accession>
<evidence type="ECO:0000313" key="11">
    <source>
        <dbReference type="EMBL" id="KAF0690581.1"/>
    </source>
</evidence>
<reference evidence="12 13" key="1">
    <citation type="submission" date="2019-03" db="EMBL/GenBank/DDBJ databases">
        <authorList>
            <person name="Gaulin E."/>
            <person name="Dumas B."/>
        </authorList>
    </citation>
    <scope>NUCLEOTIDE SEQUENCE [LARGE SCALE GENOMIC DNA]</scope>
    <source>
        <strain evidence="12">CBS 568.67</strain>
    </source>
</reference>
<feature type="domain" description="CNNM transmembrane" evidence="10">
    <location>
        <begin position="16"/>
        <end position="199"/>
    </location>
</feature>
<dbReference type="Pfam" id="PF01595">
    <property type="entry name" value="CNNM"/>
    <property type="match status" value="1"/>
</dbReference>
<evidence type="ECO:0000256" key="2">
    <source>
        <dbReference type="ARBA" id="ARBA00022692"/>
    </source>
</evidence>
<dbReference type="InterPro" id="IPR044751">
    <property type="entry name" value="Ion_transp-like_CBS"/>
</dbReference>
<keyword evidence="6" id="KW-0129">CBS domain</keyword>